<gene>
    <name evidence="1" type="ORF">MLD38_035843</name>
</gene>
<evidence type="ECO:0000313" key="2">
    <source>
        <dbReference type="Proteomes" id="UP001057402"/>
    </source>
</evidence>
<dbReference type="EMBL" id="CM042890">
    <property type="protein sequence ID" value="KAI4310899.1"/>
    <property type="molecule type" value="Genomic_DNA"/>
</dbReference>
<protein>
    <submittedName>
        <fullName evidence="1">Uncharacterized protein</fullName>
    </submittedName>
</protein>
<comment type="caution">
    <text evidence="1">The sequence shown here is derived from an EMBL/GenBank/DDBJ whole genome shotgun (WGS) entry which is preliminary data.</text>
</comment>
<organism evidence="1 2">
    <name type="scientific">Melastoma candidum</name>
    <dbReference type="NCBI Taxonomy" id="119954"/>
    <lineage>
        <taxon>Eukaryota</taxon>
        <taxon>Viridiplantae</taxon>
        <taxon>Streptophyta</taxon>
        <taxon>Embryophyta</taxon>
        <taxon>Tracheophyta</taxon>
        <taxon>Spermatophyta</taxon>
        <taxon>Magnoliopsida</taxon>
        <taxon>eudicotyledons</taxon>
        <taxon>Gunneridae</taxon>
        <taxon>Pentapetalae</taxon>
        <taxon>rosids</taxon>
        <taxon>malvids</taxon>
        <taxon>Myrtales</taxon>
        <taxon>Melastomataceae</taxon>
        <taxon>Melastomatoideae</taxon>
        <taxon>Melastomateae</taxon>
        <taxon>Melastoma</taxon>
    </lineage>
</organism>
<reference evidence="2" key="1">
    <citation type="journal article" date="2023" name="Front. Plant Sci.">
        <title>Chromosomal-level genome assembly of Melastoma candidum provides insights into trichome evolution.</title>
        <authorList>
            <person name="Zhong Y."/>
            <person name="Wu W."/>
            <person name="Sun C."/>
            <person name="Zou P."/>
            <person name="Liu Y."/>
            <person name="Dai S."/>
            <person name="Zhou R."/>
        </authorList>
    </citation>
    <scope>NUCLEOTIDE SEQUENCE [LARGE SCALE GENOMIC DNA]</scope>
</reference>
<proteinExistence type="predicted"/>
<evidence type="ECO:0000313" key="1">
    <source>
        <dbReference type="EMBL" id="KAI4310899.1"/>
    </source>
</evidence>
<dbReference type="Proteomes" id="UP001057402">
    <property type="component" value="Chromosome 11"/>
</dbReference>
<keyword evidence="2" id="KW-1185">Reference proteome</keyword>
<sequence>MIEDDSMEVKYIQQIEPLGVDLSKSSMKPSIIVPPMLEIKPLPSHLKYAFLGESNTLPVIVSNRLDDKQLNQLLDLLRAHKEAIGWSLADLKGISPSICMHKIRLVDKEKRVVEAQRRLNPIMKEVVKKEVLKWLDAGIIYPISDSNWVSPVQCVPKKGGMTVISNDKNELIPTRTITGWRACMDYHKLNNLTKKDHFPLPFIDQMLDRLAARLIRKGMTGKNSMSYE</sequence>
<accession>A0ACB9LHU7</accession>
<name>A0ACB9LHU7_9MYRT</name>